<dbReference type="InterPro" id="IPR022533">
    <property type="entry name" value="Cox20"/>
</dbReference>
<feature type="compositionally biased region" description="Polar residues" evidence="9">
    <location>
        <begin position="1"/>
        <end position="18"/>
    </location>
</feature>
<dbReference type="EMBL" id="CAJVPV010002333">
    <property type="protein sequence ID" value="CAG8523767.1"/>
    <property type="molecule type" value="Genomic_DNA"/>
</dbReference>
<keyword evidence="5" id="KW-0999">Mitochondrion inner membrane</keyword>
<evidence type="ECO:0000256" key="5">
    <source>
        <dbReference type="ARBA" id="ARBA00022792"/>
    </source>
</evidence>
<evidence type="ECO:0000256" key="7">
    <source>
        <dbReference type="ARBA" id="ARBA00023128"/>
    </source>
</evidence>
<dbReference type="GO" id="GO:0005743">
    <property type="term" value="C:mitochondrial inner membrane"/>
    <property type="evidence" value="ECO:0007669"/>
    <property type="project" value="UniProtKB-SubCell"/>
</dbReference>
<keyword evidence="7" id="KW-0496">Mitochondrion</keyword>
<evidence type="ECO:0000256" key="9">
    <source>
        <dbReference type="SAM" id="MobiDB-lite"/>
    </source>
</evidence>
<keyword evidence="8" id="KW-0472">Membrane</keyword>
<proteinExistence type="inferred from homology"/>
<keyword evidence="11" id="KW-1185">Reference proteome</keyword>
<evidence type="ECO:0000256" key="3">
    <source>
        <dbReference type="ARBA" id="ARBA00017689"/>
    </source>
</evidence>
<dbReference type="AlphaFoldDB" id="A0A9N9ACF8"/>
<dbReference type="PANTHER" id="PTHR31586">
    <property type="entry name" value="CYTOCHROME C OXIDASE PROTEIN 20"/>
    <property type="match status" value="1"/>
</dbReference>
<evidence type="ECO:0000313" key="11">
    <source>
        <dbReference type="Proteomes" id="UP000789342"/>
    </source>
</evidence>
<organism evidence="10 11">
    <name type="scientific">Acaulospora morrowiae</name>
    <dbReference type="NCBI Taxonomy" id="94023"/>
    <lineage>
        <taxon>Eukaryota</taxon>
        <taxon>Fungi</taxon>
        <taxon>Fungi incertae sedis</taxon>
        <taxon>Mucoromycota</taxon>
        <taxon>Glomeromycotina</taxon>
        <taxon>Glomeromycetes</taxon>
        <taxon>Diversisporales</taxon>
        <taxon>Acaulosporaceae</taxon>
        <taxon>Acaulospora</taxon>
    </lineage>
</organism>
<name>A0A9N9ACF8_9GLOM</name>
<sequence>MENTKPSDAQSLNQSPSNDNEEKEGDFLKVVKNLNYDDFKNIAKMPCARQSFLYGIGGGTTVGFLRFIQKGKFRKIIDNTGDERVEQNKRNFYDYNVGNVFSATNWAVGSFCLISVGIWEYCHFRRVNQRQKIKAITQKLNELSRKKALEKASENINNDSKS</sequence>
<dbReference type="GO" id="GO:0033617">
    <property type="term" value="P:mitochondrial respiratory chain complex IV assembly"/>
    <property type="evidence" value="ECO:0007669"/>
    <property type="project" value="InterPro"/>
</dbReference>
<comment type="caution">
    <text evidence="10">The sequence shown here is derived from an EMBL/GenBank/DDBJ whole genome shotgun (WGS) entry which is preliminary data.</text>
</comment>
<gene>
    <name evidence="10" type="ORF">AMORRO_LOCUS4335</name>
</gene>
<evidence type="ECO:0000256" key="8">
    <source>
        <dbReference type="ARBA" id="ARBA00023136"/>
    </source>
</evidence>
<reference evidence="10" key="1">
    <citation type="submission" date="2021-06" db="EMBL/GenBank/DDBJ databases">
        <authorList>
            <person name="Kallberg Y."/>
            <person name="Tangrot J."/>
            <person name="Rosling A."/>
        </authorList>
    </citation>
    <scope>NUCLEOTIDE SEQUENCE</scope>
    <source>
        <strain evidence="10">CL551</strain>
    </source>
</reference>
<keyword evidence="4" id="KW-0812">Transmembrane</keyword>
<evidence type="ECO:0000256" key="4">
    <source>
        <dbReference type="ARBA" id="ARBA00022692"/>
    </source>
</evidence>
<dbReference type="PANTHER" id="PTHR31586:SF1">
    <property type="entry name" value="CYTOCHROME C OXIDASE ASSEMBLY PROTEIN COX20, MITOCHONDRIAL"/>
    <property type="match status" value="1"/>
</dbReference>
<evidence type="ECO:0000256" key="2">
    <source>
        <dbReference type="ARBA" id="ARBA00009575"/>
    </source>
</evidence>
<dbReference type="OrthoDB" id="14603at2759"/>
<protein>
    <recommendedName>
        <fullName evidence="3">Cytochrome c oxidase assembly protein COX20, mitochondrial</fullName>
    </recommendedName>
</protein>
<accession>A0A9N9ACF8</accession>
<evidence type="ECO:0000256" key="6">
    <source>
        <dbReference type="ARBA" id="ARBA00022989"/>
    </source>
</evidence>
<dbReference type="Pfam" id="PF12597">
    <property type="entry name" value="Cox20"/>
    <property type="match status" value="2"/>
</dbReference>
<dbReference type="PIRSF" id="PIRSF007871">
    <property type="entry name" value="Cox20"/>
    <property type="match status" value="1"/>
</dbReference>
<keyword evidence="6" id="KW-1133">Transmembrane helix</keyword>
<evidence type="ECO:0000256" key="1">
    <source>
        <dbReference type="ARBA" id="ARBA00004273"/>
    </source>
</evidence>
<comment type="similarity">
    <text evidence="2">Belongs to the COX20 family.</text>
</comment>
<dbReference type="PRINTS" id="PR02049">
    <property type="entry name" value="PROTEINF36A"/>
</dbReference>
<feature type="region of interest" description="Disordered" evidence="9">
    <location>
        <begin position="1"/>
        <end position="23"/>
    </location>
</feature>
<comment type="subcellular location">
    <subcellularLocation>
        <location evidence="1">Mitochondrion inner membrane</location>
    </subcellularLocation>
</comment>
<evidence type="ECO:0000313" key="10">
    <source>
        <dbReference type="EMBL" id="CAG8523767.1"/>
    </source>
</evidence>
<dbReference type="Proteomes" id="UP000789342">
    <property type="component" value="Unassembled WGS sequence"/>
</dbReference>